<dbReference type="Proteomes" id="UP001191082">
    <property type="component" value="Unassembled WGS sequence"/>
</dbReference>
<dbReference type="RefSeq" id="WP_138864494.1">
    <property type="nucleotide sequence ID" value="NZ_VCPC01000003.1"/>
</dbReference>
<sequence length="67" mass="7309">MSRTIAADNLSPVQDEFYAALMQAHEGLSEPQSHALNARLVLLMANHIGALDDLRALLTTARSYADE</sequence>
<evidence type="ECO:0000313" key="2">
    <source>
        <dbReference type="Proteomes" id="UP001191082"/>
    </source>
</evidence>
<comment type="caution">
    <text evidence="1">The sequence shown here is derived from an EMBL/GenBank/DDBJ whole genome shotgun (WGS) entry which is preliminary data.</text>
</comment>
<dbReference type="EMBL" id="VCPC01000003">
    <property type="protein sequence ID" value="TMV11428.1"/>
    <property type="molecule type" value="Genomic_DNA"/>
</dbReference>
<proteinExistence type="predicted"/>
<keyword evidence="2" id="KW-1185">Reference proteome</keyword>
<dbReference type="Pfam" id="PF10932">
    <property type="entry name" value="DUF2783"/>
    <property type="match status" value="1"/>
</dbReference>
<accession>A0ABY2X7Y2</accession>
<name>A0ABY2X7Y2_9RHOB</name>
<gene>
    <name evidence="1" type="ORF">FGK64_14155</name>
</gene>
<evidence type="ECO:0000313" key="1">
    <source>
        <dbReference type="EMBL" id="TMV11428.1"/>
    </source>
</evidence>
<protein>
    <submittedName>
        <fullName evidence="1">DUF2783 domain-containing protein</fullName>
    </submittedName>
</protein>
<organism evidence="1 2">
    <name type="scientific">Arenibacterium halophilum</name>
    <dbReference type="NCBI Taxonomy" id="2583821"/>
    <lineage>
        <taxon>Bacteria</taxon>
        <taxon>Pseudomonadati</taxon>
        <taxon>Pseudomonadota</taxon>
        <taxon>Alphaproteobacteria</taxon>
        <taxon>Rhodobacterales</taxon>
        <taxon>Paracoccaceae</taxon>
        <taxon>Arenibacterium</taxon>
    </lineage>
</organism>
<reference evidence="1 2" key="1">
    <citation type="submission" date="2019-05" db="EMBL/GenBank/DDBJ databases">
        <title>Marivita sp. nov. isolated from sea sediment.</title>
        <authorList>
            <person name="Kim W."/>
        </authorList>
    </citation>
    <scope>NUCLEOTIDE SEQUENCE [LARGE SCALE GENOMIC DNA]</scope>
    <source>
        <strain evidence="1 2">CAU 1492</strain>
    </source>
</reference>
<dbReference type="InterPro" id="IPR021233">
    <property type="entry name" value="DUF2783"/>
</dbReference>